<dbReference type="PANTHER" id="PTHR44013:SF1">
    <property type="entry name" value="ZINC-TYPE ALCOHOL DEHYDROGENASE-LIKE PROTEIN C16A3.02C"/>
    <property type="match status" value="1"/>
</dbReference>
<keyword evidence="3" id="KW-1185">Reference proteome</keyword>
<evidence type="ECO:0000313" key="3">
    <source>
        <dbReference type="Proteomes" id="UP000198850"/>
    </source>
</evidence>
<evidence type="ECO:0000259" key="1">
    <source>
        <dbReference type="Pfam" id="PF00107"/>
    </source>
</evidence>
<evidence type="ECO:0000313" key="2">
    <source>
        <dbReference type="EMBL" id="SDZ82852.1"/>
    </source>
</evidence>
<gene>
    <name evidence="2" type="ORF">SAMN05443550_101124</name>
</gene>
<dbReference type="InterPro" id="IPR036291">
    <property type="entry name" value="NAD(P)-bd_dom_sf"/>
</dbReference>
<sequence length="66" mass="7168">MIHAAAGDVGTYAVQLAKWKGAYVIGTASESNIDFLKDLGADEVIDYRNENSQKRGKIVIKVVDTI</sequence>
<dbReference type="EMBL" id="FNRA01000001">
    <property type="protein sequence ID" value="SDZ82852.1"/>
    <property type="molecule type" value="Genomic_DNA"/>
</dbReference>
<dbReference type="SUPFAM" id="SSF51735">
    <property type="entry name" value="NAD(P)-binding Rossmann-fold domains"/>
    <property type="match status" value="1"/>
</dbReference>
<dbReference type="Gene3D" id="3.40.50.720">
    <property type="entry name" value="NAD(P)-binding Rossmann-like Domain"/>
    <property type="match status" value="1"/>
</dbReference>
<dbReference type="AlphaFoldDB" id="A0A1H3W927"/>
<reference evidence="2 3" key="1">
    <citation type="submission" date="2016-10" db="EMBL/GenBank/DDBJ databases">
        <authorList>
            <person name="de Groot N.N."/>
        </authorList>
    </citation>
    <scope>NUCLEOTIDE SEQUENCE [LARGE SCALE GENOMIC DNA]</scope>
    <source>
        <strain evidence="2 3">DSM 19033</strain>
    </source>
</reference>
<proteinExistence type="predicted"/>
<dbReference type="Proteomes" id="UP000198850">
    <property type="component" value="Unassembled WGS sequence"/>
</dbReference>
<organism evidence="2 3">
    <name type="scientific">Pedobacter hartonius</name>
    <dbReference type="NCBI Taxonomy" id="425514"/>
    <lineage>
        <taxon>Bacteria</taxon>
        <taxon>Pseudomonadati</taxon>
        <taxon>Bacteroidota</taxon>
        <taxon>Sphingobacteriia</taxon>
        <taxon>Sphingobacteriales</taxon>
        <taxon>Sphingobacteriaceae</taxon>
        <taxon>Pedobacter</taxon>
    </lineage>
</organism>
<dbReference type="InterPro" id="IPR013149">
    <property type="entry name" value="ADH-like_C"/>
</dbReference>
<dbReference type="STRING" id="425514.SAMN05443550_101124"/>
<dbReference type="Pfam" id="PF00107">
    <property type="entry name" value="ADH_zinc_N"/>
    <property type="match status" value="1"/>
</dbReference>
<accession>A0A1H3W927</accession>
<feature type="domain" description="Alcohol dehydrogenase-like C-terminal" evidence="1">
    <location>
        <begin position="9"/>
        <end position="54"/>
    </location>
</feature>
<protein>
    <submittedName>
        <fullName evidence="2">Zinc-binding dehydrogenase</fullName>
    </submittedName>
</protein>
<name>A0A1H3W927_9SPHI</name>
<dbReference type="PANTHER" id="PTHR44013">
    <property type="entry name" value="ZINC-TYPE ALCOHOL DEHYDROGENASE-LIKE PROTEIN C16A3.02C"/>
    <property type="match status" value="1"/>
</dbReference>
<dbReference type="InterPro" id="IPR052733">
    <property type="entry name" value="Chloroplast_QOR"/>
</dbReference>